<feature type="signal peptide" evidence="1">
    <location>
        <begin position="1"/>
        <end position="17"/>
    </location>
</feature>
<protein>
    <recommendedName>
        <fullName evidence="4">Secreted protein</fullName>
    </recommendedName>
</protein>
<reference evidence="2 3" key="1">
    <citation type="submission" date="2021-06" db="EMBL/GenBank/DDBJ databases">
        <authorList>
            <person name="Palmer J.M."/>
        </authorList>
    </citation>
    <scope>NUCLEOTIDE SEQUENCE [LARGE SCALE GENOMIC DNA]</scope>
    <source>
        <strain evidence="2 3">AS_MEX2019</strain>
        <tissue evidence="2">Muscle</tissue>
    </source>
</reference>
<evidence type="ECO:0000256" key="1">
    <source>
        <dbReference type="SAM" id="SignalP"/>
    </source>
</evidence>
<evidence type="ECO:0000313" key="3">
    <source>
        <dbReference type="Proteomes" id="UP001469553"/>
    </source>
</evidence>
<organism evidence="2 3">
    <name type="scientific">Ameca splendens</name>
    <dbReference type="NCBI Taxonomy" id="208324"/>
    <lineage>
        <taxon>Eukaryota</taxon>
        <taxon>Metazoa</taxon>
        <taxon>Chordata</taxon>
        <taxon>Craniata</taxon>
        <taxon>Vertebrata</taxon>
        <taxon>Euteleostomi</taxon>
        <taxon>Actinopterygii</taxon>
        <taxon>Neopterygii</taxon>
        <taxon>Teleostei</taxon>
        <taxon>Neoteleostei</taxon>
        <taxon>Acanthomorphata</taxon>
        <taxon>Ovalentaria</taxon>
        <taxon>Atherinomorphae</taxon>
        <taxon>Cyprinodontiformes</taxon>
        <taxon>Goodeidae</taxon>
        <taxon>Ameca</taxon>
    </lineage>
</organism>
<sequence length="119" mass="13147">MTVSLLQFLLALLHSLAKYGKKKSTITNYTGVKLGNSHSGERVVSAPLLPRSSVDPLNAAEVLMHTLVWTAAVLQPLTSVFCCKSAGVKWSDRGKHHYKHLLLIVQMLIKGFFLLTTMQ</sequence>
<name>A0ABV0YEY1_9TELE</name>
<feature type="chain" id="PRO_5045099331" description="Secreted protein" evidence="1">
    <location>
        <begin position="18"/>
        <end position="119"/>
    </location>
</feature>
<evidence type="ECO:0000313" key="2">
    <source>
        <dbReference type="EMBL" id="MEQ2292053.1"/>
    </source>
</evidence>
<comment type="caution">
    <text evidence="2">The sequence shown here is derived from an EMBL/GenBank/DDBJ whole genome shotgun (WGS) entry which is preliminary data.</text>
</comment>
<dbReference type="EMBL" id="JAHRIP010029752">
    <property type="protein sequence ID" value="MEQ2292053.1"/>
    <property type="molecule type" value="Genomic_DNA"/>
</dbReference>
<dbReference type="Proteomes" id="UP001469553">
    <property type="component" value="Unassembled WGS sequence"/>
</dbReference>
<proteinExistence type="predicted"/>
<evidence type="ECO:0008006" key="4">
    <source>
        <dbReference type="Google" id="ProtNLM"/>
    </source>
</evidence>
<accession>A0ABV0YEY1</accession>
<keyword evidence="3" id="KW-1185">Reference proteome</keyword>
<gene>
    <name evidence="2" type="ORF">AMECASPLE_019209</name>
</gene>
<keyword evidence="1" id="KW-0732">Signal</keyword>